<dbReference type="GO" id="GO:0005886">
    <property type="term" value="C:plasma membrane"/>
    <property type="evidence" value="ECO:0007669"/>
    <property type="project" value="UniProtKB-SubCell"/>
</dbReference>
<sequence>MTWDVLNIVGTIAFAASGALVAMEEEFDFLGVLVLGLATAFGGGIIRNLLIGIPVSTVWEQDILLTIAVVTMCFVFILPAKWINLYWMRFGNLFDAIGLSAFAIQGAMFAQQMGHPVIAAMVAAAMTGTGGGIIRDILARRKPLVLRKDIYAVWAMGAGFAIGIGYPQKPFPLYALFASVVIIRMVSTRYKWRLPYRSL</sequence>
<feature type="transmembrane region" description="Helical" evidence="7">
    <location>
        <begin position="173"/>
        <end position="192"/>
    </location>
</feature>
<dbReference type="OrthoDB" id="9791874at2"/>
<protein>
    <submittedName>
        <fullName evidence="9">Trimeric intracellular cation channel family protein</fullName>
    </submittedName>
</protein>
<feature type="transmembrane region" description="Helical" evidence="7">
    <location>
        <begin position="30"/>
        <end position="51"/>
    </location>
</feature>
<feature type="transmembrane region" description="Helical" evidence="7">
    <location>
        <begin position="117"/>
        <end position="138"/>
    </location>
</feature>
<gene>
    <name evidence="9" type="ORF">FCL54_10150</name>
</gene>
<evidence type="ECO:0000256" key="4">
    <source>
        <dbReference type="ARBA" id="ARBA00022692"/>
    </source>
</evidence>
<evidence type="ECO:0000256" key="3">
    <source>
        <dbReference type="ARBA" id="ARBA00022475"/>
    </source>
</evidence>
<keyword evidence="3" id="KW-1003">Cell membrane</keyword>
<evidence type="ECO:0000256" key="5">
    <source>
        <dbReference type="ARBA" id="ARBA00022989"/>
    </source>
</evidence>
<evidence type="ECO:0000313" key="9">
    <source>
        <dbReference type="EMBL" id="TLS37495.1"/>
    </source>
</evidence>
<feature type="domain" description="Glycine transporter" evidence="8">
    <location>
        <begin position="93"/>
        <end position="162"/>
    </location>
</feature>
<keyword evidence="10" id="KW-1185">Reference proteome</keyword>
<feature type="transmembrane region" description="Helical" evidence="7">
    <location>
        <begin position="63"/>
        <end position="80"/>
    </location>
</feature>
<dbReference type="Proteomes" id="UP000308230">
    <property type="component" value="Unassembled WGS sequence"/>
</dbReference>
<dbReference type="PANTHER" id="PTHR30506">
    <property type="entry name" value="INNER MEMBRANE PROTEIN"/>
    <property type="match status" value="1"/>
</dbReference>
<organism evidence="9 10">
    <name type="scientific">Exobacillus caeni</name>
    <dbReference type="NCBI Taxonomy" id="2574798"/>
    <lineage>
        <taxon>Bacteria</taxon>
        <taxon>Bacillati</taxon>
        <taxon>Bacillota</taxon>
        <taxon>Bacilli</taxon>
        <taxon>Bacillales</taxon>
        <taxon>Guptibacillaceae</taxon>
        <taxon>Exobacillus</taxon>
    </lineage>
</organism>
<evidence type="ECO:0000256" key="1">
    <source>
        <dbReference type="ARBA" id="ARBA00004651"/>
    </source>
</evidence>
<keyword evidence="5 7" id="KW-1133">Transmembrane helix</keyword>
<feature type="transmembrane region" description="Helical" evidence="7">
    <location>
        <begin position="150"/>
        <end position="167"/>
    </location>
</feature>
<comment type="similarity">
    <text evidence="2">Belongs to the UPF0126 family.</text>
</comment>
<evidence type="ECO:0000256" key="2">
    <source>
        <dbReference type="ARBA" id="ARBA00008193"/>
    </source>
</evidence>
<dbReference type="EMBL" id="SWLG01000006">
    <property type="protein sequence ID" value="TLS37495.1"/>
    <property type="molecule type" value="Genomic_DNA"/>
</dbReference>
<feature type="domain" description="Glycine transporter" evidence="8">
    <location>
        <begin position="5"/>
        <end position="78"/>
    </location>
</feature>
<name>A0A5R9FCX4_9BACL</name>
<dbReference type="InterPro" id="IPR005115">
    <property type="entry name" value="Gly_transporter"/>
</dbReference>
<keyword evidence="6 7" id="KW-0472">Membrane</keyword>
<dbReference type="RefSeq" id="WP_138126253.1">
    <property type="nucleotide sequence ID" value="NZ_SWLG01000006.1"/>
</dbReference>
<evidence type="ECO:0000259" key="8">
    <source>
        <dbReference type="Pfam" id="PF03458"/>
    </source>
</evidence>
<dbReference type="PANTHER" id="PTHR30506:SF3">
    <property type="entry name" value="UPF0126 INNER MEMBRANE PROTEIN YADS-RELATED"/>
    <property type="match status" value="1"/>
</dbReference>
<reference evidence="9 10" key="1">
    <citation type="submission" date="2019-04" db="EMBL/GenBank/DDBJ databases">
        <title>Bacillus caeni sp. nov., a bacterium isolated from mangrove sediment.</title>
        <authorList>
            <person name="Huang H."/>
            <person name="Mo K."/>
            <person name="Hu Y."/>
        </authorList>
    </citation>
    <scope>NUCLEOTIDE SEQUENCE [LARGE SCALE GENOMIC DNA]</scope>
    <source>
        <strain evidence="9 10">HB172195</strain>
    </source>
</reference>
<evidence type="ECO:0000256" key="6">
    <source>
        <dbReference type="ARBA" id="ARBA00023136"/>
    </source>
</evidence>
<dbReference type="AlphaFoldDB" id="A0A5R9FCX4"/>
<evidence type="ECO:0000256" key="7">
    <source>
        <dbReference type="SAM" id="Phobius"/>
    </source>
</evidence>
<comment type="caution">
    <text evidence="9">The sequence shown here is derived from an EMBL/GenBank/DDBJ whole genome shotgun (WGS) entry which is preliminary data.</text>
</comment>
<feature type="transmembrane region" description="Helical" evidence="7">
    <location>
        <begin position="6"/>
        <end position="23"/>
    </location>
</feature>
<keyword evidence="4 7" id="KW-0812">Transmembrane</keyword>
<accession>A0A5R9FCX4</accession>
<proteinExistence type="inferred from homology"/>
<evidence type="ECO:0000313" key="10">
    <source>
        <dbReference type="Proteomes" id="UP000308230"/>
    </source>
</evidence>
<comment type="subcellular location">
    <subcellularLocation>
        <location evidence="1">Cell membrane</location>
        <topology evidence="1">Multi-pass membrane protein</topology>
    </subcellularLocation>
</comment>
<dbReference type="Pfam" id="PF03458">
    <property type="entry name" value="Gly_transporter"/>
    <property type="match status" value="2"/>
</dbReference>